<dbReference type="PANTHER" id="PTHR43304">
    <property type="entry name" value="PHYTOCHROME-LIKE PROTEIN CPH1"/>
    <property type="match status" value="1"/>
</dbReference>
<feature type="domain" description="PAC" evidence="6">
    <location>
        <begin position="87"/>
        <end position="138"/>
    </location>
</feature>
<dbReference type="InterPro" id="IPR013655">
    <property type="entry name" value="PAS_fold_3"/>
</dbReference>
<dbReference type="Proteomes" id="UP001476807">
    <property type="component" value="Unassembled WGS sequence"/>
</dbReference>
<dbReference type="CDD" id="cd00130">
    <property type="entry name" value="PAS"/>
    <property type="match status" value="1"/>
</dbReference>
<evidence type="ECO:0000259" key="6">
    <source>
        <dbReference type="PROSITE" id="PS50113"/>
    </source>
</evidence>
<dbReference type="PANTHER" id="PTHR43304:SF1">
    <property type="entry name" value="PAC DOMAIN-CONTAINING PROTEIN"/>
    <property type="match status" value="1"/>
</dbReference>
<proteinExistence type="predicted"/>
<keyword evidence="4" id="KW-0808">Transferase</keyword>
<dbReference type="Pfam" id="PF08447">
    <property type="entry name" value="PAS_3"/>
    <property type="match status" value="1"/>
</dbReference>
<protein>
    <recommendedName>
        <fullName evidence="2">histidine kinase</fullName>
        <ecNumber evidence="2">2.7.13.3</ecNumber>
    </recommendedName>
</protein>
<dbReference type="Gene3D" id="3.30.450.20">
    <property type="entry name" value="PAS domain"/>
    <property type="match status" value="1"/>
</dbReference>
<sequence length="138" mass="16094">MMDVSIYKQVKNALQISNEYLIEFMDALPQMAWTGSPSGKILYFNKAWYDYTRIPAGPTDGWLKTVHPEDSFQVIEAWNKSLQSGDYHMECRIRNGADGSYKWFLEQAMPIRDANGEIIMWFGTYTDIDNEKQDMEPF</sequence>
<dbReference type="NCBIfam" id="TIGR00229">
    <property type="entry name" value="sensory_box"/>
    <property type="match status" value="1"/>
</dbReference>
<evidence type="ECO:0000256" key="3">
    <source>
        <dbReference type="ARBA" id="ARBA00022553"/>
    </source>
</evidence>
<dbReference type="EMBL" id="JBEOKT010000008">
    <property type="protein sequence ID" value="MER2998030.1"/>
    <property type="molecule type" value="Genomic_DNA"/>
</dbReference>
<evidence type="ECO:0000256" key="2">
    <source>
        <dbReference type="ARBA" id="ARBA00012438"/>
    </source>
</evidence>
<dbReference type="InterPro" id="IPR000014">
    <property type="entry name" value="PAS"/>
</dbReference>
<name>A0ABV1RUE6_9BACT</name>
<evidence type="ECO:0000313" key="8">
    <source>
        <dbReference type="Proteomes" id="UP001476807"/>
    </source>
</evidence>
<evidence type="ECO:0000313" key="7">
    <source>
        <dbReference type="EMBL" id="MER2998030.1"/>
    </source>
</evidence>
<gene>
    <name evidence="7" type="ORF">ABS362_10780</name>
</gene>
<dbReference type="RefSeq" id="WP_350412485.1">
    <property type="nucleotide sequence ID" value="NZ_JBEOKT010000008.1"/>
</dbReference>
<evidence type="ECO:0000256" key="1">
    <source>
        <dbReference type="ARBA" id="ARBA00000085"/>
    </source>
</evidence>
<dbReference type="SMART" id="SM00086">
    <property type="entry name" value="PAC"/>
    <property type="match status" value="1"/>
</dbReference>
<keyword evidence="5" id="KW-0418">Kinase</keyword>
<dbReference type="InterPro" id="IPR052162">
    <property type="entry name" value="Sensor_kinase/Photoreceptor"/>
</dbReference>
<accession>A0ABV1RUE6</accession>
<dbReference type="InterPro" id="IPR035965">
    <property type="entry name" value="PAS-like_dom_sf"/>
</dbReference>
<organism evidence="7 8">
    <name type="scientific">Pontibacter populi</name>
    <dbReference type="NCBI Taxonomy" id="890055"/>
    <lineage>
        <taxon>Bacteria</taxon>
        <taxon>Pseudomonadati</taxon>
        <taxon>Bacteroidota</taxon>
        <taxon>Cytophagia</taxon>
        <taxon>Cytophagales</taxon>
        <taxon>Hymenobacteraceae</taxon>
        <taxon>Pontibacter</taxon>
    </lineage>
</organism>
<dbReference type="SUPFAM" id="SSF55785">
    <property type="entry name" value="PYP-like sensor domain (PAS domain)"/>
    <property type="match status" value="1"/>
</dbReference>
<comment type="catalytic activity">
    <reaction evidence="1">
        <text>ATP + protein L-histidine = ADP + protein N-phospho-L-histidine.</text>
        <dbReference type="EC" id="2.7.13.3"/>
    </reaction>
</comment>
<reference evidence="7 8" key="1">
    <citation type="submission" date="2024-06" db="EMBL/GenBank/DDBJ databases">
        <title>Pontibacter populi HYL7-15.</title>
        <authorList>
            <person name="Kim M.K."/>
        </authorList>
    </citation>
    <scope>NUCLEOTIDE SEQUENCE [LARGE SCALE GENOMIC DNA]</scope>
    <source>
        <strain evidence="7 8">HYL7-15</strain>
    </source>
</reference>
<keyword evidence="8" id="KW-1185">Reference proteome</keyword>
<comment type="caution">
    <text evidence="7">The sequence shown here is derived from an EMBL/GenBank/DDBJ whole genome shotgun (WGS) entry which is preliminary data.</text>
</comment>
<dbReference type="InterPro" id="IPR000700">
    <property type="entry name" value="PAS-assoc_C"/>
</dbReference>
<dbReference type="EC" id="2.7.13.3" evidence="2"/>
<keyword evidence="3" id="KW-0597">Phosphoprotein</keyword>
<dbReference type="InterPro" id="IPR001610">
    <property type="entry name" value="PAC"/>
</dbReference>
<evidence type="ECO:0000256" key="5">
    <source>
        <dbReference type="ARBA" id="ARBA00022777"/>
    </source>
</evidence>
<evidence type="ECO:0000256" key="4">
    <source>
        <dbReference type="ARBA" id="ARBA00022679"/>
    </source>
</evidence>
<dbReference type="PROSITE" id="PS50113">
    <property type="entry name" value="PAC"/>
    <property type="match status" value="1"/>
</dbReference>